<evidence type="ECO:0000313" key="5">
    <source>
        <dbReference type="Proteomes" id="UP001595960"/>
    </source>
</evidence>
<dbReference type="InterPro" id="IPR036388">
    <property type="entry name" value="WH-like_DNA-bd_sf"/>
</dbReference>
<feature type="domain" description="HTH luxR-type" evidence="3">
    <location>
        <begin position="850"/>
        <end position="915"/>
    </location>
</feature>
<evidence type="ECO:0000256" key="2">
    <source>
        <dbReference type="ARBA" id="ARBA00022840"/>
    </source>
</evidence>
<keyword evidence="5" id="KW-1185">Reference proteome</keyword>
<dbReference type="EMBL" id="JBHSJC010000002">
    <property type="protein sequence ID" value="MFC4830426.1"/>
    <property type="molecule type" value="Genomic_DNA"/>
</dbReference>
<dbReference type="PANTHER" id="PTHR16305:SF35">
    <property type="entry name" value="TRANSCRIPTIONAL ACTIVATOR DOMAIN"/>
    <property type="match status" value="1"/>
</dbReference>
<gene>
    <name evidence="4" type="ORF">ACFPER_16640</name>
</gene>
<sequence>MSATFGQHLVGRDQELGFLFGHLREVEFRGRAVGLLGEPGVGKSALLDHVLVHAESHGFTVLTARASQAETAFPFAGLHQLLRPLLPSADRLPVNQRDALLACFAMTDSNATNPFFTSLAVLELVVEAARRAPVLLAVDDLHWMDQPSIDVVGFVARRIANERVVLLCTSRPRPLPFADHRTVEWLELAGIDTASSAALLEARAPQLSWSARDRVLRQAHGNPLALLEFATALESGRNAWSDGDEDLPMTTRLERAFAVRVEHLDAPVRAVLAIAAIDDGDSISDLLAAASRLYGSSIGPPMAQPAFDQGLLVPTGDRYRIAHPLIGSALRQSSSLAARREAHAALAEVLGDHPDRATWHRASSMSERDEQVAADLEQAAGRARRRGAVASAAAWLERAAALSPDPASQATRLLSAAELSFQLGRFNEVERIKGQVAQMTLQTRDRSRLLWLEGVFHDGSTGEPAEVRRLVDMAADATASNDSDLAMQLLVGAARRVWWRDPGKILRHQIVLAAERVGVPANDPRLLAIYALAESHEYSQMVFDHLERWISDADVRPELAGLLGIAAFCTGDFPRALTFLSTPIEALRTQGRLSLLAEALAIRAWAEIYLGIFEVARSADEAVRLADETGQSTWAATARIAVAFDHAVRGGHEADHDLLTQAQLVALRTPNASSSLLAGVQLARGVAELGIDHHEQAYRELRRVFDPADPAFQRAQQVWTLSYLADAAVHTGQEAEARTILGSMERLAGASPAAGATIALEYSRAVLAENTSAETLFEGALHGAGRKLPWHRARVELAYGSWLRRHRRVIESRVPLRAARDDFHAVGARTWAARANAELRATGERGWQPSPAPRELLSPQEAQIADLAAQGLSNREIGERLFLSHRTVGSHLYRIFPKMGVTSRSQLAGALTDAGDDSRE</sequence>
<dbReference type="PANTHER" id="PTHR16305">
    <property type="entry name" value="TESTICULAR SOLUBLE ADENYLYL CYCLASE"/>
    <property type="match status" value="1"/>
</dbReference>
<dbReference type="Pfam" id="PF13191">
    <property type="entry name" value="AAA_16"/>
    <property type="match status" value="1"/>
</dbReference>
<dbReference type="InterPro" id="IPR016032">
    <property type="entry name" value="Sig_transdc_resp-reg_C-effctor"/>
</dbReference>
<keyword evidence="2 4" id="KW-0067">ATP-binding</keyword>
<evidence type="ECO:0000256" key="1">
    <source>
        <dbReference type="ARBA" id="ARBA00022741"/>
    </source>
</evidence>
<dbReference type="Pfam" id="PF00196">
    <property type="entry name" value="GerE"/>
    <property type="match status" value="1"/>
</dbReference>
<dbReference type="PROSITE" id="PS00622">
    <property type="entry name" value="HTH_LUXR_1"/>
    <property type="match status" value="1"/>
</dbReference>
<dbReference type="Gene3D" id="3.40.50.300">
    <property type="entry name" value="P-loop containing nucleotide triphosphate hydrolases"/>
    <property type="match status" value="1"/>
</dbReference>
<reference evidence="5" key="1">
    <citation type="journal article" date="2019" name="Int. J. Syst. Evol. Microbiol.">
        <title>The Global Catalogue of Microorganisms (GCM) 10K type strain sequencing project: providing services to taxonomists for standard genome sequencing and annotation.</title>
        <authorList>
            <consortium name="The Broad Institute Genomics Platform"/>
            <consortium name="The Broad Institute Genome Sequencing Center for Infectious Disease"/>
            <person name="Wu L."/>
            <person name="Ma J."/>
        </authorList>
    </citation>
    <scope>NUCLEOTIDE SEQUENCE [LARGE SCALE GENOMIC DNA]</scope>
    <source>
        <strain evidence="5">CGMCC 1.12192</strain>
    </source>
</reference>
<dbReference type="InterPro" id="IPR000792">
    <property type="entry name" value="Tscrpt_reg_LuxR_C"/>
</dbReference>
<dbReference type="CDD" id="cd06170">
    <property type="entry name" value="LuxR_C_like"/>
    <property type="match status" value="1"/>
</dbReference>
<dbReference type="InterPro" id="IPR027417">
    <property type="entry name" value="P-loop_NTPase"/>
</dbReference>
<dbReference type="SUPFAM" id="SSF52540">
    <property type="entry name" value="P-loop containing nucleoside triphosphate hydrolases"/>
    <property type="match status" value="1"/>
</dbReference>
<dbReference type="SUPFAM" id="SSF46894">
    <property type="entry name" value="C-terminal effector domain of the bipartite response regulators"/>
    <property type="match status" value="1"/>
</dbReference>
<dbReference type="Proteomes" id="UP001595960">
    <property type="component" value="Unassembled WGS sequence"/>
</dbReference>
<dbReference type="RefSeq" id="WP_204394126.1">
    <property type="nucleotide sequence ID" value="NZ_JAFBBW010000001.1"/>
</dbReference>
<keyword evidence="1" id="KW-0547">Nucleotide-binding</keyword>
<dbReference type="PROSITE" id="PS50043">
    <property type="entry name" value="HTH_LUXR_2"/>
    <property type="match status" value="1"/>
</dbReference>
<dbReference type="InterPro" id="IPR041664">
    <property type="entry name" value="AAA_16"/>
</dbReference>
<accession>A0ABV9R8D8</accession>
<dbReference type="PRINTS" id="PR00038">
    <property type="entry name" value="HTHLUXR"/>
</dbReference>
<proteinExistence type="predicted"/>
<dbReference type="SMART" id="SM00421">
    <property type="entry name" value="HTH_LUXR"/>
    <property type="match status" value="1"/>
</dbReference>
<name>A0ABV9R8D8_9MICO</name>
<evidence type="ECO:0000259" key="3">
    <source>
        <dbReference type="PROSITE" id="PS50043"/>
    </source>
</evidence>
<dbReference type="GO" id="GO:0005524">
    <property type="term" value="F:ATP binding"/>
    <property type="evidence" value="ECO:0007669"/>
    <property type="project" value="UniProtKB-KW"/>
</dbReference>
<comment type="caution">
    <text evidence="4">The sequence shown here is derived from an EMBL/GenBank/DDBJ whole genome shotgun (WGS) entry which is preliminary data.</text>
</comment>
<protein>
    <submittedName>
        <fullName evidence="4">ATP-binding protein</fullName>
    </submittedName>
</protein>
<organism evidence="4 5">
    <name type="scientific">Agromyces aurantiacus</name>
    <dbReference type="NCBI Taxonomy" id="165814"/>
    <lineage>
        <taxon>Bacteria</taxon>
        <taxon>Bacillati</taxon>
        <taxon>Actinomycetota</taxon>
        <taxon>Actinomycetes</taxon>
        <taxon>Micrococcales</taxon>
        <taxon>Microbacteriaceae</taxon>
        <taxon>Agromyces</taxon>
    </lineage>
</organism>
<dbReference type="Gene3D" id="1.10.10.10">
    <property type="entry name" value="Winged helix-like DNA-binding domain superfamily/Winged helix DNA-binding domain"/>
    <property type="match status" value="1"/>
</dbReference>
<evidence type="ECO:0000313" key="4">
    <source>
        <dbReference type="EMBL" id="MFC4830426.1"/>
    </source>
</evidence>